<evidence type="ECO:0000259" key="1">
    <source>
        <dbReference type="Pfam" id="PF18588"/>
    </source>
</evidence>
<name>A0A2Z5MSQ7_BURPY</name>
<dbReference type="Proteomes" id="UP000253104">
    <property type="component" value="Chromosome mHSR5_A"/>
</dbReference>
<gene>
    <name evidence="2" type="ORF">CUJ89_03885</name>
</gene>
<reference evidence="2 3" key="1">
    <citation type="journal article" date="2018" name="ISME J.">
        <title>Involvement of Burkholderiaceae and sulfurous volatiles in disease-suppressive soils.</title>
        <authorList>
            <person name="Carrion V.J."/>
            <person name="Cordovez V."/>
            <person name="Tyc O."/>
            <person name="Etalo D.W."/>
            <person name="de Bruijn I."/>
            <person name="de Jager V.C."/>
            <person name="Medema M.H."/>
            <person name="Eberl L."/>
            <person name="Raaijmakers J.M."/>
        </authorList>
    </citation>
    <scope>NUCLEOTIDE SEQUENCE [LARGE SCALE GENOMIC DNA]</scope>
    <source>
        <strain evidence="3">mHSR5</strain>
    </source>
</reference>
<sequence length="238" mass="27114">MEEFSKDALQRIAKNVVIIPPLVFSGFHPDMIIIPHRGAPLNSPIEVYHSRIIAAAYTLGLPDTQAANIANALMFDRLGYFHHFNAAKEVFFEMLRPYQLEEFARSRWDDWIARGAFMHTPNHPNVAILGEFALHAAKTVGLEPGTPIEGAIDDIFDDQHGCPVYPEIARYLGVQGAFSFRTYKRASNSEAERYMDIHRFAKNAYQIYRSLERDELLVDSSIRFARKVIQDLISDSRS</sequence>
<evidence type="ECO:0000313" key="3">
    <source>
        <dbReference type="Proteomes" id="UP000253104"/>
    </source>
</evidence>
<dbReference type="InterPro" id="IPR041307">
    <property type="entry name" value="WcbI"/>
</dbReference>
<feature type="domain" description="Polysaccharide biosynthesis enzyme WcbI" evidence="1">
    <location>
        <begin position="11"/>
        <end position="144"/>
    </location>
</feature>
<evidence type="ECO:0000313" key="2">
    <source>
        <dbReference type="EMBL" id="AXF19738.1"/>
    </source>
</evidence>
<dbReference type="Pfam" id="PF18588">
    <property type="entry name" value="WcbI"/>
    <property type="match status" value="1"/>
</dbReference>
<accession>A0A2Z5MSQ7</accession>
<dbReference type="AlphaFoldDB" id="A0A2Z5MSQ7"/>
<protein>
    <recommendedName>
        <fullName evidence="1">Polysaccharide biosynthesis enzyme WcbI domain-containing protein</fullName>
    </recommendedName>
</protein>
<organism evidence="2 3">
    <name type="scientific">Burkholderia pyrrocinia</name>
    <name type="common">Pseudomonas pyrrocinia</name>
    <dbReference type="NCBI Taxonomy" id="60550"/>
    <lineage>
        <taxon>Bacteria</taxon>
        <taxon>Pseudomonadati</taxon>
        <taxon>Pseudomonadota</taxon>
        <taxon>Betaproteobacteria</taxon>
        <taxon>Burkholderiales</taxon>
        <taxon>Burkholderiaceae</taxon>
        <taxon>Burkholderia</taxon>
        <taxon>Burkholderia cepacia complex</taxon>
    </lineage>
</organism>
<proteinExistence type="predicted"/>
<dbReference type="EMBL" id="CP024902">
    <property type="protein sequence ID" value="AXF19738.1"/>
    <property type="molecule type" value="Genomic_DNA"/>
</dbReference>